<keyword evidence="1" id="KW-0614">Plasmid</keyword>
<evidence type="ECO:0000313" key="1">
    <source>
        <dbReference type="EMBL" id="BAW26729.1"/>
    </source>
</evidence>
<gene>
    <name evidence="1" type="ORF">KF715C_pA2240</name>
</gene>
<sequence>MKDADGVILNEGESLSALNDLPAGTPIAVCTKGQWWPYKSIGNGLNNPVGSYSFSKAEHALQAARASLH</sequence>
<geneLocation type="plasmid" evidence="2">
    <name>pkf715a dna</name>
</geneLocation>
<accession>A0A1L7NMM7</accession>
<evidence type="ECO:0000313" key="2">
    <source>
        <dbReference type="Proteomes" id="UP000218731"/>
    </source>
</evidence>
<dbReference type="AlphaFoldDB" id="A0A1L7NMM7"/>
<dbReference type="EMBL" id="AP015030">
    <property type="protein sequence ID" value="BAW26729.1"/>
    <property type="molecule type" value="Genomic_DNA"/>
</dbReference>
<dbReference type="GO" id="GO:0016787">
    <property type="term" value="F:hydrolase activity"/>
    <property type="evidence" value="ECO:0007669"/>
    <property type="project" value="UniProtKB-KW"/>
</dbReference>
<keyword evidence="1" id="KW-0378">Hydrolase</keyword>
<organism evidence="1 2">
    <name type="scientific">Pseudomonas putida</name>
    <name type="common">Arthrobacter siderocapsulatus</name>
    <dbReference type="NCBI Taxonomy" id="303"/>
    <lineage>
        <taxon>Bacteria</taxon>
        <taxon>Pseudomonadati</taxon>
        <taxon>Pseudomonadota</taxon>
        <taxon>Gammaproteobacteria</taxon>
        <taxon>Pseudomonadales</taxon>
        <taxon>Pseudomonadaceae</taxon>
        <taxon>Pseudomonas</taxon>
    </lineage>
</organism>
<protein>
    <submittedName>
        <fullName evidence="1">HAD hydrolase, family IA, variant 3</fullName>
    </submittedName>
</protein>
<dbReference type="RefSeq" id="WP_045632712.1">
    <property type="nucleotide sequence ID" value="NZ_AP015030.1"/>
</dbReference>
<dbReference type="Proteomes" id="UP000218731">
    <property type="component" value="Plasmid pKF715A"/>
</dbReference>
<proteinExistence type="predicted"/>
<name>A0A1L7NMM7_PSEPU</name>
<reference evidence="1 2" key="1">
    <citation type="submission" date="2015-11" db="EMBL/GenBank/DDBJ databases">
        <title>Complete genome sequencing of a biphenyl-degrading bacterium, Pseudomonas putida KF715 (=NBRC110667).</title>
        <authorList>
            <person name="Suenaga H."/>
            <person name="Fujihara N."/>
            <person name="Watanabe T."/>
            <person name="Hirose J."/>
            <person name="Kimura N."/>
            <person name="Yamazoe A."/>
            <person name="Hosoyama A."/>
            <person name="Shimodaira J."/>
            <person name="Furukawa K."/>
        </authorList>
    </citation>
    <scope>NUCLEOTIDE SEQUENCE [LARGE SCALE GENOMIC DNA]</scope>
    <source>
        <strain evidence="1 2">KF715</strain>
        <plasmid evidence="2">Plasmid pkf715a dna</plasmid>
    </source>
</reference>